<proteinExistence type="predicted"/>
<sequence>MILIMIEIPVYPVEACVHLSPTCKWYLEDCAREEEMYTFTSVHQIAYYRAAHRMVWKREY</sequence>
<dbReference type="AlphaFoldDB" id="X0UMG1"/>
<evidence type="ECO:0000313" key="1">
    <source>
        <dbReference type="EMBL" id="GAG06870.1"/>
    </source>
</evidence>
<accession>X0UMG1</accession>
<organism evidence="1">
    <name type="scientific">marine sediment metagenome</name>
    <dbReference type="NCBI Taxonomy" id="412755"/>
    <lineage>
        <taxon>unclassified sequences</taxon>
        <taxon>metagenomes</taxon>
        <taxon>ecological metagenomes</taxon>
    </lineage>
</organism>
<comment type="caution">
    <text evidence="1">The sequence shown here is derived from an EMBL/GenBank/DDBJ whole genome shotgun (WGS) entry which is preliminary data.</text>
</comment>
<reference evidence="1" key="1">
    <citation type="journal article" date="2014" name="Front. Microbiol.">
        <title>High frequency of phylogenetically diverse reductive dehalogenase-homologous genes in deep subseafloor sedimentary metagenomes.</title>
        <authorList>
            <person name="Kawai M."/>
            <person name="Futagami T."/>
            <person name="Toyoda A."/>
            <person name="Takaki Y."/>
            <person name="Nishi S."/>
            <person name="Hori S."/>
            <person name="Arai W."/>
            <person name="Tsubouchi T."/>
            <person name="Morono Y."/>
            <person name="Uchiyama I."/>
            <person name="Ito T."/>
            <person name="Fujiyama A."/>
            <person name="Inagaki F."/>
            <person name="Takami H."/>
        </authorList>
    </citation>
    <scope>NUCLEOTIDE SEQUENCE</scope>
    <source>
        <strain evidence="1">Expedition CK06-06</strain>
    </source>
</reference>
<gene>
    <name evidence="1" type="ORF">S01H1_42449</name>
</gene>
<dbReference type="EMBL" id="BARS01027000">
    <property type="protein sequence ID" value="GAG06870.1"/>
    <property type="molecule type" value="Genomic_DNA"/>
</dbReference>
<protein>
    <submittedName>
        <fullName evidence="1">Uncharacterized protein</fullName>
    </submittedName>
</protein>
<name>X0UMG1_9ZZZZ</name>